<evidence type="ECO:0000256" key="2">
    <source>
        <dbReference type="ARBA" id="ARBA00022525"/>
    </source>
</evidence>
<evidence type="ECO:0000256" key="5">
    <source>
        <dbReference type="SAM" id="Phobius"/>
    </source>
</evidence>
<feature type="region of interest" description="Disordered" evidence="4">
    <location>
        <begin position="162"/>
        <end position="182"/>
    </location>
</feature>
<feature type="transmembrane region" description="Helical" evidence="5">
    <location>
        <begin position="108"/>
        <end position="126"/>
    </location>
</feature>
<evidence type="ECO:0000313" key="8">
    <source>
        <dbReference type="Proteomes" id="UP001374584"/>
    </source>
</evidence>
<dbReference type="PANTHER" id="PTHR33599">
    <property type="entry name" value="PROTEIN IDA-LIKE 5"/>
    <property type="match status" value="1"/>
</dbReference>
<comment type="caution">
    <text evidence="7">The sequence shown here is derived from an EMBL/GenBank/DDBJ whole genome shotgun (WGS) entry which is preliminary data.</text>
</comment>
<keyword evidence="5" id="KW-0472">Membrane</keyword>
<dbReference type="InterPro" id="IPR039639">
    <property type="entry name" value="IDA-like"/>
</dbReference>
<name>A0AAN9R086_PHACN</name>
<evidence type="ECO:0000313" key="7">
    <source>
        <dbReference type="EMBL" id="KAK7357245.1"/>
    </source>
</evidence>
<evidence type="ECO:0000256" key="3">
    <source>
        <dbReference type="ARBA" id="ARBA00022729"/>
    </source>
</evidence>
<keyword evidence="5" id="KW-1133">Transmembrane helix</keyword>
<gene>
    <name evidence="7" type="ORF">VNO80_16529</name>
</gene>
<accession>A0AAN9R086</accession>
<evidence type="ECO:0000256" key="6">
    <source>
        <dbReference type="SAM" id="SignalP"/>
    </source>
</evidence>
<dbReference type="EMBL" id="JAYMYR010000006">
    <property type="protein sequence ID" value="KAK7357245.1"/>
    <property type="molecule type" value="Genomic_DNA"/>
</dbReference>
<comment type="subcellular location">
    <subcellularLocation>
        <location evidence="1">Secreted</location>
        <location evidence="1">Extracellular space</location>
    </subcellularLocation>
</comment>
<feature type="signal peptide" evidence="6">
    <location>
        <begin position="1"/>
        <end position="23"/>
    </location>
</feature>
<evidence type="ECO:0008006" key="9">
    <source>
        <dbReference type="Google" id="ProtNLM"/>
    </source>
</evidence>
<reference evidence="7 8" key="1">
    <citation type="submission" date="2024-01" db="EMBL/GenBank/DDBJ databases">
        <title>The genomes of 5 underutilized Papilionoideae crops provide insights into root nodulation and disease resistanc.</title>
        <authorList>
            <person name="Jiang F."/>
        </authorList>
    </citation>
    <scope>NUCLEOTIDE SEQUENCE [LARGE SCALE GENOMIC DNA]</scope>
    <source>
        <strain evidence="7">JINMINGXINNONG_FW02</strain>
        <tissue evidence="7">Leaves</tissue>
    </source>
</reference>
<keyword evidence="3 6" id="KW-0732">Signal</keyword>
<evidence type="ECO:0000256" key="1">
    <source>
        <dbReference type="ARBA" id="ARBA00004239"/>
    </source>
</evidence>
<keyword evidence="2" id="KW-0964">Secreted</keyword>
<dbReference type="GO" id="GO:0010227">
    <property type="term" value="P:floral organ abscission"/>
    <property type="evidence" value="ECO:0007669"/>
    <property type="project" value="InterPro"/>
</dbReference>
<evidence type="ECO:0000256" key="4">
    <source>
        <dbReference type="SAM" id="MobiDB-lite"/>
    </source>
</evidence>
<dbReference type="Proteomes" id="UP001374584">
    <property type="component" value="Unassembled WGS sequence"/>
</dbReference>
<organism evidence="7 8">
    <name type="scientific">Phaseolus coccineus</name>
    <name type="common">Scarlet runner bean</name>
    <name type="synonym">Phaseolus multiflorus</name>
    <dbReference type="NCBI Taxonomy" id="3886"/>
    <lineage>
        <taxon>Eukaryota</taxon>
        <taxon>Viridiplantae</taxon>
        <taxon>Streptophyta</taxon>
        <taxon>Embryophyta</taxon>
        <taxon>Tracheophyta</taxon>
        <taxon>Spermatophyta</taxon>
        <taxon>Magnoliopsida</taxon>
        <taxon>eudicotyledons</taxon>
        <taxon>Gunneridae</taxon>
        <taxon>Pentapetalae</taxon>
        <taxon>rosids</taxon>
        <taxon>fabids</taxon>
        <taxon>Fabales</taxon>
        <taxon>Fabaceae</taxon>
        <taxon>Papilionoideae</taxon>
        <taxon>50 kb inversion clade</taxon>
        <taxon>NPAAA clade</taxon>
        <taxon>indigoferoid/millettioid clade</taxon>
        <taxon>Phaseoleae</taxon>
        <taxon>Phaseolus</taxon>
    </lineage>
</organism>
<keyword evidence="8" id="KW-1185">Reference proteome</keyword>
<sequence>MMNLVPCILFLLRSNTLFKDTLTYPPPQKCLNLESKYISFLLRPHTISCVDKVRPLITPQSTPRQSVSVSIQILVWPGTYLSLPHSPEDLFQDSLVIKESTPLMDRRYLNLVLVMLMLFLVIYFVGHSYGSRYTHQVFKVQPKGEALPPNFFGFLPKAIPIPPSGPSRKHNGIGLQSSTVKP</sequence>
<dbReference type="AlphaFoldDB" id="A0AAN9R086"/>
<keyword evidence="5" id="KW-0812">Transmembrane</keyword>
<protein>
    <recommendedName>
        <fullName evidence="9">Transmembrane protein</fullName>
    </recommendedName>
</protein>
<proteinExistence type="predicted"/>
<feature type="chain" id="PRO_5042883829" description="Transmembrane protein" evidence="6">
    <location>
        <begin position="24"/>
        <end position="182"/>
    </location>
</feature>
<dbReference type="GO" id="GO:0005576">
    <property type="term" value="C:extracellular region"/>
    <property type="evidence" value="ECO:0007669"/>
    <property type="project" value="UniProtKB-SubCell"/>
</dbReference>
<dbReference type="PANTHER" id="PTHR33599:SF11">
    <property type="entry name" value="PROTEIN IDA-LIKE 5"/>
    <property type="match status" value="1"/>
</dbReference>